<reference evidence="2" key="1">
    <citation type="journal article" date="2006" name="PLoS Biol.">
        <title>Macronuclear genome sequence of the ciliate Tetrahymena thermophila, a model eukaryote.</title>
        <authorList>
            <person name="Eisen J.A."/>
            <person name="Coyne R.S."/>
            <person name="Wu M."/>
            <person name="Wu D."/>
            <person name="Thiagarajan M."/>
            <person name="Wortman J.R."/>
            <person name="Badger J.H."/>
            <person name="Ren Q."/>
            <person name="Amedeo P."/>
            <person name="Jones K.M."/>
            <person name="Tallon L.J."/>
            <person name="Delcher A.L."/>
            <person name="Salzberg S.L."/>
            <person name="Silva J.C."/>
            <person name="Haas B.J."/>
            <person name="Majoros W.H."/>
            <person name="Farzad M."/>
            <person name="Carlton J.M."/>
            <person name="Smith R.K. Jr."/>
            <person name="Garg J."/>
            <person name="Pearlman R.E."/>
            <person name="Karrer K.M."/>
            <person name="Sun L."/>
            <person name="Manning G."/>
            <person name="Elde N.C."/>
            <person name="Turkewitz A.P."/>
            <person name="Asai D.J."/>
            <person name="Wilkes D.E."/>
            <person name="Wang Y."/>
            <person name="Cai H."/>
            <person name="Collins K."/>
            <person name="Stewart B.A."/>
            <person name="Lee S.R."/>
            <person name="Wilamowska K."/>
            <person name="Weinberg Z."/>
            <person name="Ruzzo W.L."/>
            <person name="Wloga D."/>
            <person name="Gaertig J."/>
            <person name="Frankel J."/>
            <person name="Tsao C.-C."/>
            <person name="Gorovsky M.A."/>
            <person name="Keeling P.J."/>
            <person name="Waller R.F."/>
            <person name="Patron N.J."/>
            <person name="Cherry J.M."/>
            <person name="Stover N.A."/>
            <person name="Krieger C.J."/>
            <person name="del Toro C."/>
            <person name="Ryder H.F."/>
            <person name="Williamson S.C."/>
            <person name="Barbeau R.A."/>
            <person name="Hamilton E.P."/>
            <person name="Orias E."/>
        </authorList>
    </citation>
    <scope>NUCLEOTIDE SEQUENCE [LARGE SCALE GENOMIC DNA]</scope>
    <source>
        <strain evidence="2">SB210</strain>
    </source>
</reference>
<dbReference type="RefSeq" id="XP_012650670.1">
    <property type="nucleotide sequence ID" value="XM_012795216.1"/>
</dbReference>
<organism evidence="1 2">
    <name type="scientific">Tetrahymena thermophila (strain SB210)</name>
    <dbReference type="NCBI Taxonomy" id="312017"/>
    <lineage>
        <taxon>Eukaryota</taxon>
        <taxon>Sar</taxon>
        <taxon>Alveolata</taxon>
        <taxon>Ciliophora</taxon>
        <taxon>Intramacronucleata</taxon>
        <taxon>Oligohymenophorea</taxon>
        <taxon>Hymenostomatida</taxon>
        <taxon>Tetrahymenina</taxon>
        <taxon>Tetrahymenidae</taxon>
        <taxon>Tetrahymena</taxon>
    </lineage>
</organism>
<dbReference type="InParanoid" id="W7XBQ7"/>
<gene>
    <name evidence="1" type="ORF">TTHERM_002653517</name>
</gene>
<protein>
    <submittedName>
        <fullName evidence="1">Uncharacterized protein</fullName>
    </submittedName>
</protein>
<dbReference type="Proteomes" id="UP000009168">
    <property type="component" value="Unassembled WGS sequence"/>
</dbReference>
<sequence>FQILKKKYIIKQLIRRKKRRKNMKQQDQLTIKAKVENKMMRQINKERKKKQKKASTIKRKRNKNFIVFNQFLQFQISQSKTNKLFLPKVKCQIREINALCQTRTQA</sequence>
<evidence type="ECO:0000313" key="1">
    <source>
        <dbReference type="EMBL" id="EWS76795.1"/>
    </source>
</evidence>
<dbReference type="GeneID" id="24442737"/>
<name>W7XBQ7_TETTS</name>
<dbReference type="KEGG" id="tet:TTHERM_002653517"/>
<keyword evidence="2" id="KW-1185">Reference proteome</keyword>
<accession>W7XBQ7</accession>
<evidence type="ECO:0000313" key="2">
    <source>
        <dbReference type="Proteomes" id="UP000009168"/>
    </source>
</evidence>
<proteinExistence type="predicted"/>
<dbReference type="AlphaFoldDB" id="W7XBQ7"/>
<feature type="non-terminal residue" evidence="1">
    <location>
        <position position="1"/>
    </location>
</feature>
<dbReference type="EMBL" id="GG662934">
    <property type="protein sequence ID" value="EWS76795.1"/>
    <property type="molecule type" value="Genomic_DNA"/>
</dbReference>